<evidence type="ECO:0000313" key="2">
    <source>
        <dbReference type="EMBL" id="MCM2369892.1"/>
    </source>
</evidence>
<dbReference type="EMBL" id="JAMQBK010000014">
    <property type="protein sequence ID" value="MCM2369892.1"/>
    <property type="molecule type" value="Genomic_DNA"/>
</dbReference>
<organism evidence="2 3">
    <name type="scientific">Aporhodopirellula aestuarii</name>
    <dbReference type="NCBI Taxonomy" id="2950107"/>
    <lineage>
        <taxon>Bacteria</taxon>
        <taxon>Pseudomonadati</taxon>
        <taxon>Planctomycetota</taxon>
        <taxon>Planctomycetia</taxon>
        <taxon>Pirellulales</taxon>
        <taxon>Pirellulaceae</taxon>
        <taxon>Aporhodopirellula</taxon>
    </lineage>
</organism>
<name>A0ABT0TZ60_9BACT</name>
<dbReference type="Proteomes" id="UP001202961">
    <property type="component" value="Unassembled WGS sequence"/>
</dbReference>
<dbReference type="RefSeq" id="WP_250927563.1">
    <property type="nucleotide sequence ID" value="NZ_JAMQBK010000014.1"/>
</dbReference>
<feature type="region of interest" description="Disordered" evidence="1">
    <location>
        <begin position="127"/>
        <end position="180"/>
    </location>
</feature>
<evidence type="ECO:0000313" key="3">
    <source>
        <dbReference type="Proteomes" id="UP001202961"/>
    </source>
</evidence>
<feature type="compositionally biased region" description="Polar residues" evidence="1">
    <location>
        <begin position="162"/>
        <end position="180"/>
    </location>
</feature>
<reference evidence="2 3" key="1">
    <citation type="journal article" date="2022" name="Syst. Appl. Microbiol.">
        <title>Rhodopirellula aestuarii sp. nov., a novel member of the genus Rhodopirellula isolated from brackish sediments collected in the Tagus River estuary, Portugal.</title>
        <authorList>
            <person name="Vitorino I.R."/>
            <person name="Klimek D."/>
            <person name="Calusinska M."/>
            <person name="Lobo-da-Cunha A."/>
            <person name="Vasconcelos V."/>
            <person name="Lage O.M."/>
        </authorList>
    </citation>
    <scope>NUCLEOTIDE SEQUENCE [LARGE SCALE GENOMIC DNA]</scope>
    <source>
        <strain evidence="2 3">ICT_H3.1</strain>
    </source>
</reference>
<accession>A0ABT0TZ60</accession>
<evidence type="ECO:0000256" key="1">
    <source>
        <dbReference type="SAM" id="MobiDB-lite"/>
    </source>
</evidence>
<keyword evidence="3" id="KW-1185">Reference proteome</keyword>
<comment type="caution">
    <text evidence="2">The sequence shown here is derived from an EMBL/GenBank/DDBJ whole genome shotgun (WGS) entry which is preliminary data.</text>
</comment>
<proteinExistence type="predicted"/>
<gene>
    <name evidence="2" type="ORF">NB063_04570</name>
</gene>
<sequence length="534" mass="58195">MAKTEEPPISEDTIEMIESQVKKGKARKFFLIYKGASIKTLVVFKKGPFGPKIMKAKKDGFKGDVCYGVVTGSGKNLFFQLPANGEVAAAMKVESWEEKPPTKKAKLREFLNGCGLSFKPEFNMITKVSDAPDPESESDIPAPPPPPGSAVADEDGDDALPLQSQPESATASQNSAGQNPTADFKQRLAALLPRIKAAAGTDAGDNAKQKVSEAGVFARKQETNRANVLLDEAEQLLKRTRGIDGGDDDFARATKLAETLKKLKPLADRIIDSDQNRRSELFDAMARIAGEIKAKQFDQAKQSITDFASFLKLLSTQQLQGTQREGADWITEFTTLRDELESRLFEAQRADREGATKLSAAWDYAKEQAAAGNFDNSLKALVRLEKAINQILAVPDSVEGDSTNANQTPTAEALSRWRMTQAKVASDLEVFRKTLLASEAVKSDPRFRFVSAASAEIPNMLPPEGRRLAVALSGNKEPNEVIDAAAAYRDALQSSRRLEQLEQFANASLGVPLAVRETLSEGIEYVENIIRSAI</sequence>
<protein>
    <submittedName>
        <fullName evidence="2">Uncharacterized protein</fullName>
    </submittedName>
</protein>